<gene>
    <name evidence="5" type="ORF">C0Z18_23325</name>
</gene>
<dbReference type="GO" id="GO:0016757">
    <property type="term" value="F:glycosyltransferase activity"/>
    <property type="evidence" value="ECO:0007669"/>
    <property type="project" value="UniProtKB-KW"/>
</dbReference>
<name>A0A2N7VH80_9BURK</name>
<keyword evidence="2 5" id="KW-0808">Transferase</keyword>
<evidence type="ECO:0000259" key="3">
    <source>
        <dbReference type="Pfam" id="PF00534"/>
    </source>
</evidence>
<accession>A0A2N7VH80</accession>
<dbReference type="OrthoDB" id="433681at2"/>
<evidence type="ECO:0000313" key="5">
    <source>
        <dbReference type="EMBL" id="PMS16496.1"/>
    </source>
</evidence>
<dbReference type="PANTHER" id="PTHR12526">
    <property type="entry name" value="GLYCOSYLTRANSFERASE"/>
    <property type="match status" value="1"/>
</dbReference>
<dbReference type="InterPro" id="IPR001296">
    <property type="entry name" value="Glyco_trans_1"/>
</dbReference>
<dbReference type="EMBL" id="PNYA01000024">
    <property type="protein sequence ID" value="PMS16496.1"/>
    <property type="molecule type" value="Genomic_DNA"/>
</dbReference>
<sequence>MRLLHLLPTLDPAAGGTVQAARQSALAFSALGHAVEIATLDAPDATWLSDAPVRVQPLGPGRGIYGFAPHAPVWLRRHAPRFDAVIVHGLWQYHGLAARQALRSLDVPYYVFAHGMLDPWFKHAFPLKHLKKWLYWPWGEYRVLRDARAVLFTTEEERLLARQSFWLYRARERIVPCATPAPPADTARLRALFLHRYPALATQRSILFLGRIHPKKGCDLLLEAFARVAPMEPRLHLLMAGTGDARIVAHLQALARELGIAARVTWTGLLQHDLKWGAFAASDAFILPSHQENFGIAVTEALASGTPVLISDKINIWREVEADGAGFVAPDTIDGTLANLRRWLSLDRCDAERMRARARLAFSTRFAIEAHVRALLGVLEPDRRADAYAGGASSPHLASPCD</sequence>
<feature type="domain" description="Glycosyltransferase subfamily 4-like N-terminal" evidence="4">
    <location>
        <begin position="15"/>
        <end position="177"/>
    </location>
</feature>
<evidence type="ECO:0000259" key="4">
    <source>
        <dbReference type="Pfam" id="PF13579"/>
    </source>
</evidence>
<feature type="domain" description="Glycosyl transferase family 1" evidence="3">
    <location>
        <begin position="202"/>
        <end position="359"/>
    </location>
</feature>
<dbReference type="SUPFAM" id="SSF53756">
    <property type="entry name" value="UDP-Glycosyltransferase/glycogen phosphorylase"/>
    <property type="match status" value="1"/>
</dbReference>
<evidence type="ECO:0000256" key="1">
    <source>
        <dbReference type="ARBA" id="ARBA00022676"/>
    </source>
</evidence>
<dbReference type="Gene3D" id="3.40.50.2000">
    <property type="entry name" value="Glycogen Phosphorylase B"/>
    <property type="match status" value="2"/>
</dbReference>
<evidence type="ECO:0000256" key="2">
    <source>
        <dbReference type="ARBA" id="ARBA00022679"/>
    </source>
</evidence>
<proteinExistence type="predicted"/>
<evidence type="ECO:0000313" key="6">
    <source>
        <dbReference type="Proteomes" id="UP000235616"/>
    </source>
</evidence>
<dbReference type="InterPro" id="IPR028098">
    <property type="entry name" value="Glyco_trans_4-like_N"/>
</dbReference>
<dbReference type="Pfam" id="PF13579">
    <property type="entry name" value="Glyco_trans_4_4"/>
    <property type="match status" value="1"/>
</dbReference>
<reference evidence="5 6" key="1">
    <citation type="submission" date="2018-01" db="EMBL/GenBank/DDBJ databases">
        <title>Whole genome analyses suggest that Burkholderia sensu lato contains two further novel genera in the rhizoxinica-symbiotica group Mycetohabitans gen. nov., and Trinickia gen. nov.: implications for the evolution of diazotrophy and nodulation in the Burkholderiaceae.</title>
        <authorList>
            <person name="Estrada-de los Santos P."/>
            <person name="Palmer M."/>
            <person name="Chavez-Ramirez B."/>
            <person name="Beukes C."/>
            <person name="Steenkamp E.T."/>
            <person name="Hirsch A.M."/>
            <person name="Manyaka P."/>
            <person name="Maluk M."/>
            <person name="Lafos M."/>
            <person name="Crook M."/>
            <person name="Gross E."/>
            <person name="Simon M.F."/>
            <person name="Bueno dos Reis Junior F."/>
            <person name="Poole P.S."/>
            <person name="Venter S.N."/>
            <person name="James E.K."/>
        </authorList>
    </citation>
    <scope>NUCLEOTIDE SEQUENCE [LARGE SCALE GENOMIC DNA]</scope>
    <source>
        <strain evidence="5 6">GIMN1.004</strain>
    </source>
</reference>
<dbReference type="PANTHER" id="PTHR12526:SF510">
    <property type="entry name" value="D-INOSITOL 3-PHOSPHATE GLYCOSYLTRANSFERASE"/>
    <property type="match status" value="1"/>
</dbReference>
<dbReference type="RefSeq" id="WP_102647817.1">
    <property type="nucleotide sequence ID" value="NZ_PNYA01000024.1"/>
</dbReference>
<keyword evidence="6" id="KW-1185">Reference proteome</keyword>
<organism evidence="5 6">
    <name type="scientific">Trinickia dabaoshanensis</name>
    <dbReference type="NCBI Taxonomy" id="564714"/>
    <lineage>
        <taxon>Bacteria</taxon>
        <taxon>Pseudomonadati</taxon>
        <taxon>Pseudomonadota</taxon>
        <taxon>Betaproteobacteria</taxon>
        <taxon>Burkholderiales</taxon>
        <taxon>Burkholderiaceae</taxon>
        <taxon>Trinickia</taxon>
    </lineage>
</organism>
<comment type="caution">
    <text evidence="5">The sequence shown here is derived from an EMBL/GenBank/DDBJ whole genome shotgun (WGS) entry which is preliminary data.</text>
</comment>
<dbReference type="Proteomes" id="UP000235616">
    <property type="component" value="Unassembled WGS sequence"/>
</dbReference>
<keyword evidence="1" id="KW-0328">Glycosyltransferase</keyword>
<protein>
    <submittedName>
        <fullName evidence="5">Transferase</fullName>
    </submittedName>
</protein>
<dbReference type="AlphaFoldDB" id="A0A2N7VH80"/>
<dbReference type="Pfam" id="PF00534">
    <property type="entry name" value="Glycos_transf_1"/>
    <property type="match status" value="1"/>
</dbReference>